<gene>
    <name evidence="4" type="ORF">ACFPCS_04230</name>
</gene>
<feature type="domain" description="Bacteriophage T5 Orf172 DNA-binding" evidence="3">
    <location>
        <begin position="290"/>
        <end position="373"/>
    </location>
</feature>
<name>A0ABV9TFU0_9MICC</name>
<dbReference type="EMBL" id="JBHSIW010000006">
    <property type="protein sequence ID" value="MFC4902772.1"/>
    <property type="molecule type" value="Genomic_DNA"/>
</dbReference>
<comment type="caution">
    <text evidence="4">The sequence shown here is derived from an EMBL/GenBank/DDBJ whole genome shotgun (WGS) entry which is preliminary data.</text>
</comment>
<keyword evidence="5" id="KW-1185">Reference proteome</keyword>
<dbReference type="Proteomes" id="UP001595797">
    <property type="component" value="Unassembled WGS sequence"/>
</dbReference>
<organism evidence="4 5">
    <name type="scientific">Kocuria oceani</name>
    <dbReference type="NCBI Taxonomy" id="988827"/>
    <lineage>
        <taxon>Bacteria</taxon>
        <taxon>Bacillati</taxon>
        <taxon>Actinomycetota</taxon>
        <taxon>Actinomycetes</taxon>
        <taxon>Micrococcales</taxon>
        <taxon>Micrococcaceae</taxon>
        <taxon>Kocuria</taxon>
    </lineage>
</organism>
<feature type="region of interest" description="Disordered" evidence="2">
    <location>
        <begin position="1"/>
        <end position="32"/>
    </location>
</feature>
<evidence type="ECO:0000256" key="1">
    <source>
        <dbReference type="SAM" id="Coils"/>
    </source>
</evidence>
<dbReference type="InterPro" id="IPR018306">
    <property type="entry name" value="Phage_T5_Orf172_DNA-bd"/>
</dbReference>
<dbReference type="SMART" id="SM00974">
    <property type="entry name" value="T5orf172"/>
    <property type="match status" value="1"/>
</dbReference>
<evidence type="ECO:0000313" key="5">
    <source>
        <dbReference type="Proteomes" id="UP001595797"/>
    </source>
</evidence>
<protein>
    <submittedName>
        <fullName evidence="4">DUF4041 domain-containing protein</fullName>
    </submittedName>
</protein>
<keyword evidence="1" id="KW-0175">Coiled coil</keyword>
<accession>A0ABV9TFU0</accession>
<evidence type="ECO:0000313" key="4">
    <source>
        <dbReference type="EMBL" id="MFC4902772.1"/>
    </source>
</evidence>
<proteinExistence type="predicted"/>
<feature type="coiled-coil region" evidence="1">
    <location>
        <begin position="198"/>
        <end position="238"/>
    </location>
</feature>
<evidence type="ECO:0000256" key="2">
    <source>
        <dbReference type="SAM" id="MobiDB-lite"/>
    </source>
</evidence>
<sequence length="413" mass="46770">MPADAPEPTKAVPKPAEETPAPDPPAPSTTPEATRIALLEAENAQLRQQLSEASSSAEPFIELSDARVLQDVGIYHYHHPLENAAAFRDRLTDLEARIAELVAADRAIVKSNAFTFDNSLAKGRRMTNDLAKLMLRAYNAEADNSIRSLRLGNVQTAKRRLEASRASIAKLGALMEMHISDEFHQRRLDEIELTADWLMKKQEEKEAEREERARLREERRVERELAEERARLDKERTHLLNALNAIRSSGVTDPDLEHRLESIDEAIAQNDFRAANIRAGYIYVISNRGAFGEDVVKIGLTRRLEPTERVDELSGAAVPFRFDIHTLYFSEDAVTLENELHKHFASRALNQANPRKEFFFASPSEVREVLAEKVGNLLEFNEQAEATEYYQSLNRWPARPAVDRDDVITTSHD</sequence>
<dbReference type="Pfam" id="PF13250">
    <property type="entry name" value="SNIPE"/>
    <property type="match status" value="1"/>
</dbReference>
<dbReference type="Pfam" id="PF10544">
    <property type="entry name" value="T5orf172"/>
    <property type="match status" value="1"/>
</dbReference>
<dbReference type="RefSeq" id="WP_277552230.1">
    <property type="nucleotide sequence ID" value="NZ_JARAMH010000024.1"/>
</dbReference>
<evidence type="ECO:0000259" key="3">
    <source>
        <dbReference type="SMART" id="SM00974"/>
    </source>
</evidence>
<dbReference type="InterPro" id="IPR025280">
    <property type="entry name" value="SNIPE"/>
</dbReference>
<reference evidence="5" key="1">
    <citation type="journal article" date="2019" name="Int. J. Syst. Evol. Microbiol.">
        <title>The Global Catalogue of Microorganisms (GCM) 10K type strain sequencing project: providing services to taxonomists for standard genome sequencing and annotation.</title>
        <authorList>
            <consortium name="The Broad Institute Genomics Platform"/>
            <consortium name="The Broad Institute Genome Sequencing Center for Infectious Disease"/>
            <person name="Wu L."/>
            <person name="Ma J."/>
        </authorList>
    </citation>
    <scope>NUCLEOTIDE SEQUENCE [LARGE SCALE GENOMIC DNA]</scope>
    <source>
        <strain evidence="5">CGMCC 4.6946</strain>
    </source>
</reference>